<dbReference type="SUPFAM" id="SSF50974">
    <property type="entry name" value="Nitrous oxide reductase, N-terminal domain"/>
    <property type="match status" value="1"/>
</dbReference>
<accession>A0ABV6AE96</accession>
<protein>
    <submittedName>
        <fullName evidence="1">Beta-propeller fold lactonase family protein</fullName>
    </submittedName>
</protein>
<sequence length="92" mass="9787">MARSPNGLLLYAAFRGQPYRVHVFAIDRSTAELHLIGTRPLPADIRHLSLDRTGSYLFGASCNGGGISISRVGEDGLPGAARMLETPPPPTS</sequence>
<dbReference type="InterPro" id="IPR015943">
    <property type="entry name" value="WD40/YVTN_repeat-like_dom_sf"/>
</dbReference>
<dbReference type="InterPro" id="IPR011045">
    <property type="entry name" value="N2O_reductase_N"/>
</dbReference>
<comment type="caution">
    <text evidence="1">The sequence shown here is derived from an EMBL/GenBank/DDBJ whole genome shotgun (WGS) entry which is preliminary data.</text>
</comment>
<dbReference type="Proteomes" id="UP001589692">
    <property type="component" value="Unassembled WGS sequence"/>
</dbReference>
<keyword evidence="2" id="KW-1185">Reference proteome</keyword>
<dbReference type="EMBL" id="JBHMAA010000011">
    <property type="protein sequence ID" value="MFB9948934.1"/>
    <property type="molecule type" value="Genomic_DNA"/>
</dbReference>
<organism evidence="1 2">
    <name type="scientific">Rhizobium puerariae</name>
    <dbReference type="NCBI Taxonomy" id="1585791"/>
    <lineage>
        <taxon>Bacteria</taxon>
        <taxon>Pseudomonadati</taxon>
        <taxon>Pseudomonadota</taxon>
        <taxon>Alphaproteobacteria</taxon>
        <taxon>Hyphomicrobiales</taxon>
        <taxon>Rhizobiaceae</taxon>
        <taxon>Rhizobium/Agrobacterium group</taxon>
        <taxon>Rhizobium</taxon>
    </lineage>
</organism>
<dbReference type="Pfam" id="PF10282">
    <property type="entry name" value="Lactonase"/>
    <property type="match status" value="1"/>
</dbReference>
<dbReference type="InterPro" id="IPR019405">
    <property type="entry name" value="Lactonase_7-beta_prop"/>
</dbReference>
<dbReference type="Gene3D" id="2.130.10.10">
    <property type="entry name" value="YVTN repeat-like/Quinoprotein amine dehydrogenase"/>
    <property type="match status" value="1"/>
</dbReference>
<evidence type="ECO:0000313" key="2">
    <source>
        <dbReference type="Proteomes" id="UP001589692"/>
    </source>
</evidence>
<evidence type="ECO:0000313" key="1">
    <source>
        <dbReference type="EMBL" id="MFB9948934.1"/>
    </source>
</evidence>
<gene>
    <name evidence="1" type="ORF">ACFFP0_08750</name>
</gene>
<proteinExistence type="predicted"/>
<reference evidence="1 2" key="1">
    <citation type="submission" date="2024-09" db="EMBL/GenBank/DDBJ databases">
        <authorList>
            <person name="Sun Q."/>
            <person name="Mori K."/>
        </authorList>
    </citation>
    <scope>NUCLEOTIDE SEQUENCE [LARGE SCALE GENOMIC DNA]</scope>
    <source>
        <strain evidence="1 2">TBRC 4938</strain>
    </source>
</reference>
<name>A0ABV6AE96_9HYPH</name>
<dbReference type="RefSeq" id="WP_377259131.1">
    <property type="nucleotide sequence ID" value="NZ_JBHMAA010000011.1"/>
</dbReference>